<dbReference type="InterPro" id="IPR032828">
    <property type="entry name" value="PolyA_RNA-bd"/>
</dbReference>
<comment type="caution">
    <text evidence="9">The sequence shown here is derived from an EMBL/GenBank/DDBJ whole genome shotgun (WGS) entry which is preliminary data.</text>
</comment>
<dbReference type="Pfam" id="PF12627">
    <property type="entry name" value="PolyA_pol_RNAbd"/>
    <property type="match status" value="1"/>
</dbReference>
<dbReference type="InterPro" id="IPR043519">
    <property type="entry name" value="NT_sf"/>
</dbReference>
<evidence type="ECO:0000256" key="4">
    <source>
        <dbReference type="ARBA" id="ARBA00022695"/>
    </source>
</evidence>
<evidence type="ECO:0000256" key="7">
    <source>
        <dbReference type="ARBA" id="ARBA00022842"/>
    </source>
</evidence>
<organism evidence="9 10">
    <name type="scientific">Kocuria sediminis</name>
    <dbReference type="NCBI Taxonomy" id="1038857"/>
    <lineage>
        <taxon>Bacteria</taxon>
        <taxon>Bacillati</taxon>
        <taxon>Actinomycetota</taxon>
        <taxon>Actinomycetes</taxon>
        <taxon>Micrococcales</taxon>
        <taxon>Micrococcaceae</taxon>
        <taxon>Kocuria</taxon>
    </lineage>
</organism>
<dbReference type="EMBL" id="WOGU01000005">
    <property type="protein sequence ID" value="MUN62924.1"/>
    <property type="molecule type" value="Genomic_DNA"/>
</dbReference>
<dbReference type="CDD" id="cd00077">
    <property type="entry name" value="HDc"/>
    <property type="match status" value="1"/>
</dbReference>
<evidence type="ECO:0000313" key="10">
    <source>
        <dbReference type="Proteomes" id="UP000436989"/>
    </source>
</evidence>
<dbReference type="GO" id="GO:0046872">
    <property type="term" value="F:metal ion binding"/>
    <property type="evidence" value="ECO:0007669"/>
    <property type="project" value="UniProtKB-KW"/>
</dbReference>
<dbReference type="CDD" id="cd05398">
    <property type="entry name" value="NT_ClassII-CCAase"/>
    <property type="match status" value="1"/>
</dbReference>
<comment type="cofactor">
    <cofactor evidence="1">
        <name>Mg(2+)</name>
        <dbReference type="ChEBI" id="CHEBI:18420"/>
    </cofactor>
</comment>
<evidence type="ECO:0000259" key="8">
    <source>
        <dbReference type="SMART" id="SM00471"/>
    </source>
</evidence>
<dbReference type="RefSeq" id="WP_156268603.1">
    <property type="nucleotide sequence ID" value="NZ_WOGU01000005.1"/>
</dbReference>
<dbReference type="PANTHER" id="PTHR46173:SF1">
    <property type="entry name" value="CCA TRNA NUCLEOTIDYLTRANSFERASE 1, MITOCHONDRIAL"/>
    <property type="match status" value="1"/>
</dbReference>
<evidence type="ECO:0000256" key="1">
    <source>
        <dbReference type="ARBA" id="ARBA00001946"/>
    </source>
</evidence>
<dbReference type="FunFam" id="1.10.3090.10:FF:000002">
    <property type="entry name" value="CCA tRNA nucleotidyltransferase"/>
    <property type="match status" value="1"/>
</dbReference>
<dbReference type="InterPro" id="IPR050264">
    <property type="entry name" value="Bact_CCA-adding_enz_type3_sf"/>
</dbReference>
<dbReference type="EC" id="2.7.7.72" evidence="9"/>
<dbReference type="GO" id="GO:0000166">
    <property type="term" value="F:nucleotide binding"/>
    <property type="evidence" value="ECO:0007669"/>
    <property type="project" value="UniProtKB-KW"/>
</dbReference>
<dbReference type="AlphaFoldDB" id="A0A6N8GQ28"/>
<dbReference type="SMART" id="SM00471">
    <property type="entry name" value="HDc"/>
    <property type="match status" value="1"/>
</dbReference>
<evidence type="ECO:0000313" key="9">
    <source>
        <dbReference type="EMBL" id="MUN62924.1"/>
    </source>
</evidence>
<dbReference type="Pfam" id="PF01743">
    <property type="entry name" value="PolyA_pol"/>
    <property type="match status" value="1"/>
</dbReference>
<dbReference type="InterPro" id="IPR014065">
    <property type="entry name" value="tRNA_adenylyltransferase"/>
</dbReference>
<gene>
    <name evidence="9" type="ORF">GMA12_07180</name>
</gene>
<dbReference type="InterPro" id="IPR006675">
    <property type="entry name" value="HDIG_dom"/>
</dbReference>
<dbReference type="NCBIfam" id="TIGR02692">
    <property type="entry name" value="tRNA_CCA_actino"/>
    <property type="match status" value="1"/>
</dbReference>
<dbReference type="GO" id="GO:0008033">
    <property type="term" value="P:tRNA processing"/>
    <property type="evidence" value="ECO:0007669"/>
    <property type="project" value="UniProtKB-KW"/>
</dbReference>
<dbReference type="Pfam" id="PF01966">
    <property type="entry name" value="HD"/>
    <property type="match status" value="1"/>
</dbReference>
<proteinExistence type="predicted"/>
<dbReference type="PANTHER" id="PTHR46173">
    <property type="entry name" value="CCA TRNA NUCLEOTIDYLTRANSFERASE 1, MITOCHONDRIAL"/>
    <property type="match status" value="1"/>
</dbReference>
<dbReference type="Gene3D" id="3.30.460.10">
    <property type="entry name" value="Beta Polymerase, domain 2"/>
    <property type="match status" value="1"/>
</dbReference>
<dbReference type="SUPFAM" id="SSF81301">
    <property type="entry name" value="Nucleotidyltransferase"/>
    <property type="match status" value="1"/>
</dbReference>
<keyword evidence="7" id="KW-0460">Magnesium</keyword>
<name>A0A6N8GQ28_9MICC</name>
<keyword evidence="3" id="KW-0819">tRNA processing</keyword>
<protein>
    <submittedName>
        <fullName evidence="9">CCA tRNA nucleotidyltransferase</fullName>
        <ecNumber evidence="9">2.7.7.72</ecNumber>
    </submittedName>
</protein>
<dbReference type="InterPro" id="IPR006674">
    <property type="entry name" value="HD_domain"/>
</dbReference>
<accession>A0A6N8GQ28</accession>
<dbReference type="GO" id="GO:0004810">
    <property type="term" value="F:CCA tRNA nucleotidyltransferase activity"/>
    <property type="evidence" value="ECO:0007669"/>
    <property type="project" value="UniProtKB-EC"/>
</dbReference>
<evidence type="ECO:0000256" key="2">
    <source>
        <dbReference type="ARBA" id="ARBA00022679"/>
    </source>
</evidence>
<dbReference type="NCBIfam" id="TIGR00277">
    <property type="entry name" value="HDIG"/>
    <property type="match status" value="1"/>
</dbReference>
<evidence type="ECO:0000256" key="6">
    <source>
        <dbReference type="ARBA" id="ARBA00022741"/>
    </source>
</evidence>
<evidence type="ECO:0000256" key="3">
    <source>
        <dbReference type="ARBA" id="ARBA00022694"/>
    </source>
</evidence>
<keyword evidence="5" id="KW-0479">Metal-binding</keyword>
<dbReference type="Gene3D" id="1.10.3090.10">
    <property type="entry name" value="cca-adding enzyme, domain 2"/>
    <property type="match status" value="1"/>
</dbReference>
<evidence type="ECO:0000256" key="5">
    <source>
        <dbReference type="ARBA" id="ARBA00022723"/>
    </source>
</evidence>
<keyword evidence="6" id="KW-0547">Nucleotide-binding</keyword>
<feature type="domain" description="HD/PDEase" evidence="8">
    <location>
        <begin position="254"/>
        <end position="415"/>
    </location>
</feature>
<dbReference type="InterPro" id="IPR003607">
    <property type="entry name" value="HD/PDEase_dom"/>
</dbReference>
<dbReference type="SUPFAM" id="SSF81891">
    <property type="entry name" value="Poly A polymerase C-terminal region-like"/>
    <property type="match status" value="1"/>
</dbReference>
<dbReference type="InterPro" id="IPR002646">
    <property type="entry name" value="PolA_pol_head_dom"/>
</dbReference>
<keyword evidence="4 9" id="KW-0548">Nucleotidyltransferase</keyword>
<keyword evidence="2 9" id="KW-0808">Transferase</keyword>
<reference evidence="9 10" key="1">
    <citation type="submission" date="2019-12" db="EMBL/GenBank/DDBJ databases">
        <authorList>
            <person name="Shi Y."/>
        </authorList>
    </citation>
    <scope>NUCLEOTIDE SEQUENCE [LARGE SCALE GENOMIC DNA]</scope>
    <source>
        <strain evidence="9 10">JCM 17929</strain>
    </source>
</reference>
<keyword evidence="10" id="KW-1185">Reference proteome</keyword>
<dbReference type="Proteomes" id="UP000436989">
    <property type="component" value="Unassembled WGS sequence"/>
</dbReference>
<sequence length="474" mass="52476">MGGTMTQLPDIDAIHPTALDLGRRFADAGHELSLVGGPVRDLFLGRPALDLDFTTDATPDQTLRVVAGWADAVWEIGRDFGTIGMRRGDVQLEVTTYRAEAYDADSRKPQVAFGTSLEDDLFRRDFTINAMALRLPGLELVDPHGGVKDLHARVLRTPGAPEDSFSDDPLRMMRAARFASQLDVEVAPEVRAAMTDMAERIAIVSAERVRDELVKLICGRRPRQGVDLLVGTGLAAVVLPEVPALQLETDEHHRHKDVYQHSLTVLEQAAELESGPDGPVPAPDFALRFAALVHDVGKPATRRFGADGAVSFRHHEVVGAKLTAKRMRALRFDNDTIRTVSRLVELHMRFYGYGDAGWTDSAVRRYVRDAGECLERLHRLTRADVTSRNRRKVARLSAAYDDLEQRIAELSAREELDAVRPELDGQQIMAVLGVPPGPVVGRAYRFLLDLRLDEGELGPEEAERRLRAWAADAL</sequence>
<dbReference type="GO" id="GO:0000049">
    <property type="term" value="F:tRNA binding"/>
    <property type="evidence" value="ECO:0007669"/>
    <property type="project" value="TreeGrafter"/>
</dbReference>